<dbReference type="InterPro" id="IPR055411">
    <property type="entry name" value="LRR_FXL15/At3g58940/PEG3-like"/>
</dbReference>
<evidence type="ECO:0000313" key="3">
    <source>
        <dbReference type="Proteomes" id="UP000324705"/>
    </source>
</evidence>
<dbReference type="Gene3D" id="3.80.10.10">
    <property type="entry name" value="Ribonuclease Inhibitor"/>
    <property type="match status" value="1"/>
</dbReference>
<proteinExistence type="predicted"/>
<dbReference type="InterPro" id="IPR001810">
    <property type="entry name" value="F-box_dom"/>
</dbReference>
<protein>
    <recommendedName>
        <fullName evidence="1">F-box domain-containing protein</fullName>
    </recommendedName>
</protein>
<dbReference type="InterPro" id="IPR055302">
    <property type="entry name" value="F-box_dom-containing"/>
</dbReference>
<dbReference type="InterPro" id="IPR006566">
    <property type="entry name" value="FBD"/>
</dbReference>
<dbReference type="Gramene" id="TRITD1Av1G207560.1">
    <property type="protein sequence ID" value="TRITD1Av1G207560.1"/>
    <property type="gene ID" value="TRITD1Av1G207560"/>
</dbReference>
<name>A0A9R0V2X5_TRITD</name>
<dbReference type="OMA" id="LYITHFF"/>
<dbReference type="Proteomes" id="UP000324705">
    <property type="component" value="Chromosome 1A"/>
</dbReference>
<dbReference type="SUPFAM" id="SSF81383">
    <property type="entry name" value="F-box domain"/>
    <property type="match status" value="1"/>
</dbReference>
<dbReference type="InterPro" id="IPR036047">
    <property type="entry name" value="F-box-like_dom_sf"/>
</dbReference>
<dbReference type="InterPro" id="IPR053781">
    <property type="entry name" value="F-box_AtFBL13-like"/>
</dbReference>
<dbReference type="InterPro" id="IPR032675">
    <property type="entry name" value="LRR_dom_sf"/>
</dbReference>
<dbReference type="AlphaFoldDB" id="A0A9R0V2X5"/>
<sequence>MEDDRQGPPGDGAEDLDLDLDLISRLPDELLGTVVSLLPTKDGARTQLLSRRWRPLWRSSMAPLNLIADYHLSEKVSRAALVSRILADHPGPARRFSIQLMFLPESFDEVDGWFRSGTLAGLHQLEATNLRNSYYPLPQHALVRFAPTLRVLSLGGCRFPDLARPPSFPHLNQLILYDVGISESSLQSVISGCLVLQSVSLHNMGFGRLCIRSPTLRSIGFYAPRTQGVTTFQELVIEDAPCLDRLLPIYPDDGPVTIRVIRAPKLQILGFLSEGISTLQFGTTVFQVAARTISHSIYLYSGYDFLYITHFFVFLQKMFAVSLTTKMYTMKILALDSIGPNLDAVIDFLKCFPCLEKLHVISHPQKAMNNVRKFDPLEQIECLELHLKKVVLKNYNADKSPSVDFANFFILNAKVLEEMEVGVLDDGSYRCMCDKWMRDQHRPLQLDNRASQNARIELKRDGKAIPANHGHTHDLSMADPFDKSSCGCGKCVRYS</sequence>
<dbReference type="EMBL" id="LT934111">
    <property type="protein sequence ID" value="VAH10256.1"/>
    <property type="molecule type" value="Genomic_DNA"/>
</dbReference>
<evidence type="ECO:0000259" key="1">
    <source>
        <dbReference type="PROSITE" id="PS50181"/>
    </source>
</evidence>
<evidence type="ECO:0000313" key="2">
    <source>
        <dbReference type="EMBL" id="VAH10256.1"/>
    </source>
</evidence>
<dbReference type="Pfam" id="PF24758">
    <property type="entry name" value="LRR_At5g56370"/>
    <property type="match status" value="2"/>
</dbReference>
<keyword evidence="3" id="KW-1185">Reference proteome</keyword>
<organism evidence="2 3">
    <name type="scientific">Triticum turgidum subsp. durum</name>
    <name type="common">Durum wheat</name>
    <name type="synonym">Triticum durum</name>
    <dbReference type="NCBI Taxonomy" id="4567"/>
    <lineage>
        <taxon>Eukaryota</taxon>
        <taxon>Viridiplantae</taxon>
        <taxon>Streptophyta</taxon>
        <taxon>Embryophyta</taxon>
        <taxon>Tracheophyta</taxon>
        <taxon>Spermatophyta</taxon>
        <taxon>Magnoliopsida</taxon>
        <taxon>Liliopsida</taxon>
        <taxon>Poales</taxon>
        <taxon>Poaceae</taxon>
        <taxon>BOP clade</taxon>
        <taxon>Pooideae</taxon>
        <taxon>Triticodae</taxon>
        <taxon>Triticeae</taxon>
        <taxon>Triticinae</taxon>
        <taxon>Triticum</taxon>
    </lineage>
</organism>
<dbReference type="PROSITE" id="PS50181">
    <property type="entry name" value="FBOX"/>
    <property type="match status" value="1"/>
</dbReference>
<feature type="domain" description="F-box" evidence="1">
    <location>
        <begin position="20"/>
        <end position="66"/>
    </location>
</feature>
<dbReference type="PANTHER" id="PTHR32141">
    <property type="match status" value="1"/>
</dbReference>
<gene>
    <name evidence="2" type="ORF">TRITD_1Av1G207560</name>
</gene>
<accession>A0A9R0V2X5</accession>
<dbReference type="CDD" id="cd22160">
    <property type="entry name" value="F-box_AtFBL13-like"/>
    <property type="match status" value="1"/>
</dbReference>
<dbReference type="SUPFAM" id="SSF52047">
    <property type="entry name" value="RNI-like"/>
    <property type="match status" value="1"/>
</dbReference>
<dbReference type="Pfam" id="PF00646">
    <property type="entry name" value="F-box"/>
    <property type="match status" value="1"/>
</dbReference>
<dbReference type="PANTHER" id="PTHR32141:SF182">
    <property type="entry name" value="F-BOX DOMAIN-CONTAINING PROTEIN"/>
    <property type="match status" value="1"/>
</dbReference>
<dbReference type="Pfam" id="PF08387">
    <property type="entry name" value="FBD"/>
    <property type="match status" value="1"/>
</dbReference>
<reference evidence="2 3" key="1">
    <citation type="submission" date="2017-09" db="EMBL/GenBank/DDBJ databases">
        <authorList>
            <consortium name="International Durum Wheat Genome Sequencing Consortium (IDWGSC)"/>
            <person name="Milanesi L."/>
        </authorList>
    </citation>
    <scope>NUCLEOTIDE SEQUENCE [LARGE SCALE GENOMIC DNA]</scope>
    <source>
        <strain evidence="3">cv. Svevo</strain>
    </source>
</reference>